<dbReference type="AlphaFoldDB" id="A0A9N8ZS31"/>
<keyword evidence="2 3" id="KW-0862">Zinc</keyword>
<comment type="caution">
    <text evidence="5">The sequence shown here is derived from an EMBL/GenBank/DDBJ whole genome shotgun (WGS) entry which is preliminary data.</text>
</comment>
<keyword evidence="1 3" id="KW-0479">Metal-binding</keyword>
<dbReference type="SUPFAM" id="SSF57802">
    <property type="entry name" value="Rubredoxin-like"/>
    <property type="match status" value="1"/>
</dbReference>
<dbReference type="EMBL" id="CAJVPZ010002044">
    <property type="protein sequence ID" value="CAG8505396.1"/>
    <property type="molecule type" value="Genomic_DNA"/>
</dbReference>
<dbReference type="InterPro" id="IPR036972">
    <property type="entry name" value="Cyt_c_oxidase_su5b_sf"/>
</dbReference>
<sequence length="253" mass="28355">MFSTALRTFGAVVTRNATRQIPRVPAVRAFSVIGPCFGDVGPNFFGSGAKPGTVPTDAEQATGLERLELLAALEGKELFEMKPLSITKYGTKKDPIMVKSVDPIRYVGWFPVDSHELLWITVDKSHEFDRCPECGQVFKINFVGTESHGHGHDPRQGSQVGETQRETSVEATGGRAVDLPPNHPLKSWHAIKYLIPPHTYLRAKEDFDVLLNFNFKFDPPKGVESWIDNIWDNDIEGITRPDLRGVDEYFFKI</sequence>
<feature type="binding site" evidence="3">
    <location>
        <position position="131"/>
    </location>
    <ligand>
        <name>Zn(2+)</name>
        <dbReference type="ChEBI" id="CHEBI:29105"/>
    </ligand>
</feature>
<evidence type="ECO:0000256" key="1">
    <source>
        <dbReference type="ARBA" id="ARBA00022723"/>
    </source>
</evidence>
<gene>
    <name evidence="5" type="ORF">RFULGI_LOCUS2638</name>
</gene>
<keyword evidence="6" id="KW-1185">Reference proteome</keyword>
<organism evidence="5 6">
    <name type="scientific">Racocetra fulgida</name>
    <dbReference type="NCBI Taxonomy" id="60492"/>
    <lineage>
        <taxon>Eukaryota</taxon>
        <taxon>Fungi</taxon>
        <taxon>Fungi incertae sedis</taxon>
        <taxon>Mucoromycota</taxon>
        <taxon>Glomeromycotina</taxon>
        <taxon>Glomeromycetes</taxon>
        <taxon>Diversisporales</taxon>
        <taxon>Gigasporaceae</taxon>
        <taxon>Racocetra</taxon>
    </lineage>
</organism>
<feature type="binding site" evidence="3">
    <location>
        <position position="115"/>
    </location>
    <ligand>
        <name>Zn(2+)</name>
        <dbReference type="ChEBI" id="CHEBI:29105"/>
    </ligand>
</feature>
<dbReference type="Proteomes" id="UP000789396">
    <property type="component" value="Unassembled WGS sequence"/>
</dbReference>
<dbReference type="GO" id="GO:0005740">
    <property type="term" value="C:mitochondrial envelope"/>
    <property type="evidence" value="ECO:0007669"/>
    <property type="project" value="InterPro"/>
</dbReference>
<dbReference type="GO" id="GO:0045277">
    <property type="term" value="C:respiratory chain complex IV"/>
    <property type="evidence" value="ECO:0007669"/>
    <property type="project" value="InterPro"/>
</dbReference>
<dbReference type="GO" id="GO:0046872">
    <property type="term" value="F:metal ion binding"/>
    <property type="evidence" value="ECO:0007669"/>
    <property type="project" value="UniProtKB-KW"/>
</dbReference>
<feature type="non-terminal residue" evidence="5">
    <location>
        <position position="253"/>
    </location>
</feature>
<proteinExistence type="predicted"/>
<feature type="binding site" evidence="3">
    <location>
        <position position="134"/>
    </location>
    <ligand>
        <name>Zn(2+)</name>
        <dbReference type="ChEBI" id="CHEBI:29105"/>
    </ligand>
</feature>
<dbReference type="PROSITE" id="PS51359">
    <property type="entry name" value="COX5B_2"/>
    <property type="match status" value="1"/>
</dbReference>
<dbReference type="InterPro" id="IPR002124">
    <property type="entry name" value="Cyt_c_oxidase_su5b"/>
</dbReference>
<feature type="region of interest" description="Disordered" evidence="4">
    <location>
        <begin position="148"/>
        <end position="176"/>
    </location>
</feature>
<evidence type="ECO:0000313" key="5">
    <source>
        <dbReference type="EMBL" id="CAG8505396.1"/>
    </source>
</evidence>
<evidence type="ECO:0000256" key="2">
    <source>
        <dbReference type="ARBA" id="ARBA00022833"/>
    </source>
</evidence>
<name>A0A9N8ZS31_9GLOM</name>
<dbReference type="PANTHER" id="PTHR10122">
    <property type="entry name" value="CYTOCHROME C OXIDASE SUBUNIT 5B, MITOCHONDRIAL"/>
    <property type="match status" value="1"/>
</dbReference>
<evidence type="ECO:0000313" key="6">
    <source>
        <dbReference type="Proteomes" id="UP000789396"/>
    </source>
</evidence>
<dbReference type="GO" id="GO:0006123">
    <property type="term" value="P:mitochondrial electron transport, cytochrome c to oxygen"/>
    <property type="evidence" value="ECO:0007669"/>
    <property type="project" value="InterPro"/>
</dbReference>
<accession>A0A9N8ZS31</accession>
<reference evidence="5" key="1">
    <citation type="submission" date="2021-06" db="EMBL/GenBank/DDBJ databases">
        <authorList>
            <person name="Kallberg Y."/>
            <person name="Tangrot J."/>
            <person name="Rosling A."/>
        </authorList>
    </citation>
    <scope>NUCLEOTIDE SEQUENCE</scope>
    <source>
        <strain evidence="5">IN212</strain>
    </source>
</reference>
<protein>
    <submittedName>
        <fullName evidence="5">3026_t:CDS:1</fullName>
    </submittedName>
</protein>
<dbReference type="Pfam" id="PF01215">
    <property type="entry name" value="COX5B"/>
    <property type="match status" value="1"/>
</dbReference>
<evidence type="ECO:0000256" key="4">
    <source>
        <dbReference type="SAM" id="MobiDB-lite"/>
    </source>
</evidence>
<dbReference type="OrthoDB" id="10249250at2759"/>
<dbReference type="Gene3D" id="2.60.11.10">
    <property type="entry name" value="Cytochrome c oxidase, subunit Vb"/>
    <property type="match status" value="1"/>
</dbReference>
<dbReference type="PANTHER" id="PTHR10122:SF0">
    <property type="entry name" value="CYTOCHROME C OXIDASE SUBUNIT 5B, ISOFORM A-RELATED"/>
    <property type="match status" value="1"/>
</dbReference>
<evidence type="ECO:0000256" key="3">
    <source>
        <dbReference type="PIRSR" id="PIRSR602124-2"/>
    </source>
</evidence>